<dbReference type="STRING" id="429701.A0A2G9GHG2"/>
<dbReference type="AlphaFoldDB" id="A0A2G9GHG2"/>
<organism evidence="7 8">
    <name type="scientific">Handroanthus impetiginosus</name>
    <dbReference type="NCBI Taxonomy" id="429701"/>
    <lineage>
        <taxon>Eukaryota</taxon>
        <taxon>Viridiplantae</taxon>
        <taxon>Streptophyta</taxon>
        <taxon>Embryophyta</taxon>
        <taxon>Tracheophyta</taxon>
        <taxon>Spermatophyta</taxon>
        <taxon>Magnoliopsida</taxon>
        <taxon>eudicotyledons</taxon>
        <taxon>Gunneridae</taxon>
        <taxon>Pentapetalae</taxon>
        <taxon>asterids</taxon>
        <taxon>lamiids</taxon>
        <taxon>Lamiales</taxon>
        <taxon>Bignoniaceae</taxon>
        <taxon>Crescentiina</taxon>
        <taxon>Tabebuia alliance</taxon>
        <taxon>Handroanthus</taxon>
    </lineage>
</organism>
<evidence type="ECO:0000256" key="2">
    <source>
        <dbReference type="ARBA" id="ARBA00022801"/>
    </source>
</evidence>
<dbReference type="PANTHER" id="PTHR11782:SF116">
    <property type="entry name" value="APYRASE"/>
    <property type="match status" value="1"/>
</dbReference>
<dbReference type="EMBL" id="NKXS01005029">
    <property type="protein sequence ID" value="PIN04721.1"/>
    <property type="molecule type" value="Genomic_DNA"/>
</dbReference>
<dbReference type="PROSITE" id="PS01238">
    <property type="entry name" value="GDA1_CD39_NTPASE"/>
    <property type="match status" value="1"/>
</dbReference>
<dbReference type="InterPro" id="IPR000407">
    <property type="entry name" value="GDA1_CD39_NTPase"/>
</dbReference>
<protein>
    <submittedName>
        <fullName evidence="7">Nucleoside phosphatase</fullName>
        <ecNumber evidence="7">3.6.1.5</ecNumber>
    </submittedName>
</protein>
<dbReference type="Gene3D" id="3.30.420.150">
    <property type="entry name" value="Exopolyphosphatase. Domain 2"/>
    <property type="match status" value="1"/>
</dbReference>
<dbReference type="GO" id="GO:0016020">
    <property type="term" value="C:membrane"/>
    <property type="evidence" value="ECO:0007669"/>
    <property type="project" value="TreeGrafter"/>
</dbReference>
<dbReference type="Gene3D" id="3.30.420.40">
    <property type="match status" value="1"/>
</dbReference>
<keyword evidence="4" id="KW-0547">Nucleotide-binding</keyword>
<dbReference type="PANTHER" id="PTHR11782">
    <property type="entry name" value="ADENOSINE/GUANOSINE DIPHOSPHATASE"/>
    <property type="match status" value="1"/>
</dbReference>
<evidence type="ECO:0000313" key="7">
    <source>
        <dbReference type="EMBL" id="PIN04721.1"/>
    </source>
</evidence>
<dbReference type="GO" id="GO:0017110">
    <property type="term" value="F:nucleoside diphosphate phosphatase activity"/>
    <property type="evidence" value="ECO:0007669"/>
    <property type="project" value="TreeGrafter"/>
</dbReference>
<evidence type="ECO:0000313" key="8">
    <source>
        <dbReference type="Proteomes" id="UP000231279"/>
    </source>
</evidence>
<evidence type="ECO:0000256" key="3">
    <source>
        <dbReference type="PIRSR" id="PIRSR600407-1"/>
    </source>
</evidence>
<proteinExistence type="inferred from homology"/>
<name>A0A2G9GHG2_9LAMI</name>
<accession>A0A2G9GHG2</accession>
<comment type="similarity">
    <text evidence="1 5">Belongs to the GDA1/CD39 NTPase family.</text>
</comment>
<evidence type="ECO:0000256" key="4">
    <source>
        <dbReference type="PIRSR" id="PIRSR600407-2"/>
    </source>
</evidence>
<feature type="binding site" evidence="4">
    <location>
        <begin position="206"/>
        <end position="210"/>
    </location>
    <ligand>
        <name>ATP</name>
        <dbReference type="ChEBI" id="CHEBI:30616"/>
    </ligand>
</feature>
<comment type="caution">
    <text evidence="7">The sequence shown here is derived from an EMBL/GenBank/DDBJ whole genome shotgun (WGS) entry which is preliminary data.</text>
</comment>
<keyword evidence="6" id="KW-0732">Signal</keyword>
<evidence type="ECO:0000256" key="5">
    <source>
        <dbReference type="RuleBase" id="RU003833"/>
    </source>
</evidence>
<keyword evidence="4" id="KW-0067">ATP-binding</keyword>
<dbReference type="GO" id="GO:0005524">
    <property type="term" value="F:ATP binding"/>
    <property type="evidence" value="ECO:0007669"/>
    <property type="project" value="UniProtKB-KW"/>
</dbReference>
<feature type="active site" description="Proton acceptor" evidence="3">
    <location>
        <position position="176"/>
    </location>
</feature>
<evidence type="ECO:0000256" key="1">
    <source>
        <dbReference type="ARBA" id="ARBA00009283"/>
    </source>
</evidence>
<keyword evidence="2 5" id="KW-0378">Hydrolase</keyword>
<feature type="chain" id="PRO_5013600835" evidence="6">
    <location>
        <begin position="27"/>
        <end position="459"/>
    </location>
</feature>
<dbReference type="GO" id="GO:0004050">
    <property type="term" value="F:apyrase activity"/>
    <property type="evidence" value="ECO:0007669"/>
    <property type="project" value="UniProtKB-EC"/>
</dbReference>
<sequence length="459" mass="50310">MMKFGWCALFLIFIITIFTVVAPAESARSLKYRRNISPNYLLISSSTSTEKYAVIFDAGSTGSRVHVFRFDRDLNLLQIGNDFEFYLATSPGLSSYADDPDAAAQSLKPLLDQAEAVVPQELRPQTPVRVGATAGLRQLSGDTSVRILQAVRELLKSQSNLYYKAEWVSILDGFQEGSYMWVAINYLLGNLGQEYSSTVGVVDLGGGSVQMAYAISEEAAQNAPKSTLEEDDEYVQEKDIKGTKYYLYAHSYLNYGLNAIRAGILNLTGGHGNPCVINGYQGTYEYSGEVYKVSPPPSGTSIRKCLAVTRKALNLDANCPYNNCTFNGVWSGGGGDGQKNLYVASFFYDTAAWADIVDQSTTSVKIRPMVYLAAAKSACATNVNDIKAKYPHLEDRNMPFLCMDLVYLYTLLVDGFDIDPLEEVTAVQKIEYKGSEIGAAWPLGCAVDVLSPSKSHLLD</sequence>
<dbReference type="Proteomes" id="UP000231279">
    <property type="component" value="Unassembled WGS sequence"/>
</dbReference>
<keyword evidence="8" id="KW-1185">Reference proteome</keyword>
<evidence type="ECO:0000256" key="6">
    <source>
        <dbReference type="SAM" id="SignalP"/>
    </source>
</evidence>
<dbReference type="OrthoDB" id="6372431at2759"/>
<feature type="signal peptide" evidence="6">
    <location>
        <begin position="1"/>
        <end position="26"/>
    </location>
</feature>
<dbReference type="Pfam" id="PF01150">
    <property type="entry name" value="GDA1_CD39"/>
    <property type="match status" value="1"/>
</dbReference>
<dbReference type="EC" id="3.6.1.5" evidence="7"/>
<gene>
    <name evidence="7" type="ORF">CDL12_22740</name>
</gene>
<dbReference type="GO" id="GO:0009134">
    <property type="term" value="P:nucleoside diphosphate catabolic process"/>
    <property type="evidence" value="ECO:0007669"/>
    <property type="project" value="TreeGrafter"/>
</dbReference>
<reference evidence="8" key="1">
    <citation type="journal article" date="2018" name="Gigascience">
        <title>Genome assembly of the Pink Ipe (Handroanthus impetiginosus, Bignoniaceae), a highly valued, ecologically keystone Neotropical timber forest tree.</title>
        <authorList>
            <person name="Silva-Junior O.B."/>
            <person name="Grattapaglia D."/>
            <person name="Novaes E."/>
            <person name="Collevatti R.G."/>
        </authorList>
    </citation>
    <scope>NUCLEOTIDE SEQUENCE [LARGE SCALE GENOMIC DNA]</scope>
    <source>
        <strain evidence="8">cv. UFG-1</strain>
    </source>
</reference>